<proteinExistence type="predicted"/>
<dbReference type="EMBL" id="PCSZ01000067">
    <property type="protein sequence ID" value="PIP60389.1"/>
    <property type="molecule type" value="Genomic_DNA"/>
</dbReference>
<dbReference type="Proteomes" id="UP000231581">
    <property type="component" value="Unassembled WGS sequence"/>
</dbReference>
<evidence type="ECO:0000313" key="2">
    <source>
        <dbReference type="Proteomes" id="UP000231581"/>
    </source>
</evidence>
<reference evidence="1 2" key="1">
    <citation type="submission" date="2017-09" db="EMBL/GenBank/DDBJ databases">
        <title>Depth-based differentiation of microbial function through sediment-hosted aquifers and enrichment of novel symbionts in the deep terrestrial subsurface.</title>
        <authorList>
            <person name="Probst A.J."/>
            <person name="Ladd B."/>
            <person name="Jarett J.K."/>
            <person name="Geller-Mcgrath D.E."/>
            <person name="Sieber C.M."/>
            <person name="Emerson J.B."/>
            <person name="Anantharaman K."/>
            <person name="Thomas B.C."/>
            <person name="Malmstrom R."/>
            <person name="Stieglmeier M."/>
            <person name="Klingl A."/>
            <person name="Woyke T."/>
            <person name="Ryan C.M."/>
            <person name="Banfield J.F."/>
        </authorList>
    </citation>
    <scope>NUCLEOTIDE SEQUENCE [LARGE SCALE GENOMIC DNA]</scope>
    <source>
        <strain evidence="1">CG22_combo_CG10-13_8_21_14_all_47_17</strain>
    </source>
</reference>
<accession>A0A2H0BS75</accession>
<gene>
    <name evidence="1" type="ORF">COX00_03640</name>
</gene>
<protein>
    <submittedName>
        <fullName evidence="1">Uncharacterized protein</fullName>
    </submittedName>
</protein>
<organism evidence="1 2">
    <name type="scientific">Candidatus Uhrbacteria bacterium CG22_combo_CG10-13_8_21_14_all_47_17</name>
    <dbReference type="NCBI Taxonomy" id="1975041"/>
    <lineage>
        <taxon>Bacteria</taxon>
        <taxon>Candidatus Uhriibacteriota</taxon>
    </lineage>
</organism>
<name>A0A2H0BS75_9BACT</name>
<evidence type="ECO:0000313" key="1">
    <source>
        <dbReference type="EMBL" id="PIP60389.1"/>
    </source>
</evidence>
<dbReference type="AlphaFoldDB" id="A0A2H0BS75"/>
<sequence length="302" mass="34614">MNHTRLFLLRTLAFHMTWGYPPTVSELLSEIDTKGESCKLEQVHRELKTLEQEGLLRLLRGRCVFAGNEAFVEEQEHREGLFPRKIRKAQRVAKRLAHLDGVRFVALCNTTALAHARDEADLDFFVITRRGSLYQSRGWSTLLYKIIGKRPGARESDRDSVCLSFFIDDAALDLSSLMLSGDDPYFRYWYLSLLPLYDDGISSELWQANKAICRQHPLARPWRVNKGITVSRPALRLPTPSVFDGFAASLHPYLMSPRLKEAMNRDTCVVVNDHTLKFHVDDARADIRARYESLCKAYEVGP</sequence>
<comment type="caution">
    <text evidence="1">The sequence shown here is derived from an EMBL/GenBank/DDBJ whole genome shotgun (WGS) entry which is preliminary data.</text>
</comment>